<reference evidence="8 9" key="1">
    <citation type="journal article" date="2015" name="Genome Biol. Evol.">
        <title>Phylogenomic analyses indicate that early fungi evolved digesting cell walls of algal ancestors of land plants.</title>
        <authorList>
            <person name="Chang Y."/>
            <person name="Wang S."/>
            <person name="Sekimoto S."/>
            <person name="Aerts A.L."/>
            <person name="Choi C."/>
            <person name="Clum A."/>
            <person name="LaButti K.M."/>
            <person name="Lindquist E.A."/>
            <person name="Yee Ngan C."/>
            <person name="Ohm R.A."/>
            <person name="Salamov A.A."/>
            <person name="Grigoriev I.V."/>
            <person name="Spatafora J.W."/>
            <person name="Berbee M.L."/>
        </authorList>
    </citation>
    <scope>NUCLEOTIDE SEQUENCE [LARGE SCALE GENOMIC DNA]</scope>
    <source>
        <strain evidence="8 9">NRRL 28638</strain>
    </source>
</reference>
<proteinExistence type="inferred from homology"/>
<evidence type="ECO:0000256" key="1">
    <source>
        <dbReference type="ARBA" id="ARBA00010617"/>
    </source>
</evidence>
<evidence type="ECO:0000313" key="9">
    <source>
        <dbReference type="Proteomes" id="UP000070444"/>
    </source>
</evidence>
<evidence type="ECO:0000256" key="4">
    <source>
        <dbReference type="ARBA" id="ARBA00023002"/>
    </source>
</evidence>
<dbReference type="InterPro" id="IPR002401">
    <property type="entry name" value="Cyt_P450_E_grp-I"/>
</dbReference>
<keyword evidence="9" id="KW-1185">Reference proteome</keyword>
<dbReference type="GO" id="GO:0004497">
    <property type="term" value="F:monooxygenase activity"/>
    <property type="evidence" value="ECO:0007669"/>
    <property type="project" value="UniProtKB-KW"/>
</dbReference>
<dbReference type="InterPro" id="IPR050196">
    <property type="entry name" value="Cytochrome_P450_Monoox"/>
</dbReference>
<comment type="cofactor">
    <cofactor evidence="7">
        <name>heme</name>
        <dbReference type="ChEBI" id="CHEBI:30413"/>
    </cofactor>
</comment>
<keyword evidence="2 7" id="KW-0349">Heme</keyword>
<dbReference type="Proteomes" id="UP000070444">
    <property type="component" value="Unassembled WGS sequence"/>
</dbReference>
<keyword evidence="5 7" id="KW-0408">Iron</keyword>
<evidence type="ECO:0000256" key="7">
    <source>
        <dbReference type="PIRSR" id="PIRSR602401-1"/>
    </source>
</evidence>
<dbReference type="EMBL" id="KQ964486">
    <property type="protein sequence ID" value="KXN71022.1"/>
    <property type="molecule type" value="Genomic_DNA"/>
</dbReference>
<feature type="binding site" description="axial binding residue" evidence="7">
    <location>
        <position position="258"/>
    </location>
    <ligand>
        <name>heme</name>
        <dbReference type="ChEBI" id="CHEBI:30413"/>
    </ligand>
    <ligandPart>
        <name>Fe</name>
        <dbReference type="ChEBI" id="CHEBI:18248"/>
    </ligandPart>
</feature>
<dbReference type="PRINTS" id="PR00385">
    <property type="entry name" value="P450"/>
</dbReference>
<evidence type="ECO:0000256" key="6">
    <source>
        <dbReference type="ARBA" id="ARBA00023033"/>
    </source>
</evidence>
<dbReference type="Gene3D" id="1.10.630.10">
    <property type="entry name" value="Cytochrome P450"/>
    <property type="match status" value="1"/>
</dbReference>
<sequence length="316" mass="36786">MGKAFFDFDFQAVKNSKSELYQLYHNIVNGIFKDVSYLLFPIIDHIPFFKRYELHKKVAQYNEFVDNLVDCRKKEILEGKANKDNLLTQFAQASVPLDGKDPLLTPRELRDNLKIFFIAGHDTTANTITAIIYYLARYPEIQEKLRAEVIEIMGKSDKTLIPNNEQLKKMEYLNMIIKETIRIMTTAAVLDRRADKPFTFSNGVHVPVGKIVSIHMWGLLHSPKYYPNPDKFDPERFRDPNCEANKNWMPFLIGARTCIGMSFSLMEQRVALAMLVQTYTFEITPENPDYEKLRIVTFGFPRARDFHVDLVRINQS</sequence>
<evidence type="ECO:0000256" key="5">
    <source>
        <dbReference type="ARBA" id="ARBA00023004"/>
    </source>
</evidence>
<dbReference type="InterPro" id="IPR036396">
    <property type="entry name" value="Cyt_P450_sf"/>
</dbReference>
<comment type="similarity">
    <text evidence="1">Belongs to the cytochrome P450 family.</text>
</comment>
<accession>A0A137P7Q5</accession>
<dbReference type="PRINTS" id="PR00463">
    <property type="entry name" value="EP450I"/>
</dbReference>
<dbReference type="SUPFAM" id="SSF48264">
    <property type="entry name" value="Cytochrome P450"/>
    <property type="match status" value="1"/>
</dbReference>
<evidence type="ECO:0000313" key="8">
    <source>
        <dbReference type="EMBL" id="KXN71022.1"/>
    </source>
</evidence>
<keyword evidence="4" id="KW-0560">Oxidoreductase</keyword>
<dbReference type="InterPro" id="IPR001128">
    <property type="entry name" value="Cyt_P450"/>
</dbReference>
<keyword evidence="6" id="KW-0503">Monooxygenase</keyword>
<dbReference type="OrthoDB" id="1470350at2759"/>
<dbReference type="AlphaFoldDB" id="A0A137P7Q5"/>
<keyword evidence="3 7" id="KW-0479">Metal-binding</keyword>
<dbReference type="GO" id="GO:0005506">
    <property type="term" value="F:iron ion binding"/>
    <property type="evidence" value="ECO:0007669"/>
    <property type="project" value="InterPro"/>
</dbReference>
<dbReference type="PANTHER" id="PTHR24291">
    <property type="entry name" value="CYTOCHROME P450 FAMILY 4"/>
    <property type="match status" value="1"/>
</dbReference>
<organism evidence="8 9">
    <name type="scientific">Conidiobolus coronatus (strain ATCC 28846 / CBS 209.66 / NRRL 28638)</name>
    <name type="common">Delacroixia coronata</name>
    <dbReference type="NCBI Taxonomy" id="796925"/>
    <lineage>
        <taxon>Eukaryota</taxon>
        <taxon>Fungi</taxon>
        <taxon>Fungi incertae sedis</taxon>
        <taxon>Zoopagomycota</taxon>
        <taxon>Entomophthoromycotina</taxon>
        <taxon>Entomophthoromycetes</taxon>
        <taxon>Entomophthorales</taxon>
        <taxon>Ancylistaceae</taxon>
        <taxon>Conidiobolus</taxon>
    </lineage>
</organism>
<gene>
    <name evidence="8" type="ORF">CONCODRAFT_78558</name>
</gene>
<evidence type="ECO:0000256" key="3">
    <source>
        <dbReference type="ARBA" id="ARBA00022723"/>
    </source>
</evidence>
<name>A0A137P7Q5_CONC2</name>
<evidence type="ECO:0000256" key="2">
    <source>
        <dbReference type="ARBA" id="ARBA00022617"/>
    </source>
</evidence>
<dbReference type="GO" id="GO:0016705">
    <property type="term" value="F:oxidoreductase activity, acting on paired donors, with incorporation or reduction of molecular oxygen"/>
    <property type="evidence" value="ECO:0007669"/>
    <property type="project" value="InterPro"/>
</dbReference>
<dbReference type="GO" id="GO:0020037">
    <property type="term" value="F:heme binding"/>
    <property type="evidence" value="ECO:0007669"/>
    <property type="project" value="InterPro"/>
</dbReference>
<dbReference type="OMA" id="IGARTCI"/>
<protein>
    <submittedName>
        <fullName evidence="8">Cytochrome P450</fullName>
    </submittedName>
</protein>
<dbReference type="Pfam" id="PF00067">
    <property type="entry name" value="p450"/>
    <property type="match status" value="1"/>
</dbReference>
<dbReference type="PANTHER" id="PTHR24291:SF50">
    <property type="entry name" value="BIFUNCTIONAL ALBAFLAVENONE MONOOXYGENASE_TERPENE SYNTHASE"/>
    <property type="match status" value="1"/>
</dbReference>